<evidence type="ECO:0000313" key="1">
    <source>
        <dbReference type="EMBL" id="RSL29091.1"/>
    </source>
</evidence>
<dbReference type="AlphaFoldDB" id="A0A3R9R7U6"/>
<evidence type="ECO:0000313" key="2">
    <source>
        <dbReference type="Proteomes" id="UP000275076"/>
    </source>
</evidence>
<name>A0A3R9R7U6_9BACI</name>
<dbReference type="Proteomes" id="UP000275076">
    <property type="component" value="Unassembled WGS sequence"/>
</dbReference>
<organism evidence="1 2">
    <name type="scientific">Salibacterium salarium</name>
    <dbReference type="NCBI Taxonomy" id="284579"/>
    <lineage>
        <taxon>Bacteria</taxon>
        <taxon>Bacillati</taxon>
        <taxon>Bacillota</taxon>
        <taxon>Bacilli</taxon>
        <taxon>Bacillales</taxon>
        <taxon>Bacillaceae</taxon>
    </lineage>
</organism>
<protein>
    <submittedName>
        <fullName evidence="1">Uncharacterized protein</fullName>
    </submittedName>
</protein>
<feature type="non-terminal residue" evidence="1">
    <location>
        <position position="1"/>
    </location>
</feature>
<dbReference type="Pfam" id="PF17236">
    <property type="entry name" value="SU10_MCP"/>
    <property type="match status" value="1"/>
</dbReference>
<reference evidence="1 2" key="1">
    <citation type="submission" date="2018-10" db="EMBL/GenBank/DDBJ databases">
        <title>Draft genome sequence of Bacillus salarius IM0101, isolated from a hypersaline soil in Inner Mongolia, China.</title>
        <authorList>
            <person name="Yamprayoonswat W."/>
            <person name="Boonvisut S."/>
            <person name="Jumpathong W."/>
            <person name="Sittihan S."/>
            <person name="Ruangsuj P."/>
            <person name="Wanthongcharoen S."/>
            <person name="Thongpramul N."/>
            <person name="Pimmason S."/>
            <person name="Yu B."/>
            <person name="Yasawong M."/>
        </authorList>
    </citation>
    <scope>NUCLEOTIDE SEQUENCE [LARGE SCALE GENOMIC DNA]</scope>
    <source>
        <strain evidence="1 2">IM0101</strain>
    </source>
</reference>
<sequence>RLNREENTRGQVVDMYVSDFGQAEIVLDNNLNANELIIADTNRIGVHPMTGREFTHQQLGIDGDHITGQIVGEYTTVLEQEQAHGRLKNLG</sequence>
<comment type="caution">
    <text evidence="1">The sequence shown here is derived from an EMBL/GenBank/DDBJ whole genome shotgun (WGS) entry which is preliminary data.</text>
</comment>
<accession>A0A3R9R7U6</accession>
<dbReference type="EMBL" id="RBVX01000095">
    <property type="protein sequence ID" value="RSL29091.1"/>
    <property type="molecule type" value="Genomic_DNA"/>
</dbReference>
<keyword evidence="2" id="KW-1185">Reference proteome</keyword>
<dbReference type="RefSeq" id="WP_185819944.1">
    <property type="nucleotide sequence ID" value="NZ_RBVX01000095.1"/>
</dbReference>
<proteinExistence type="predicted"/>
<gene>
    <name evidence="1" type="ORF">D7Z54_33040</name>
</gene>
<dbReference type="InterPro" id="IPR035198">
    <property type="entry name" value="SU10_MCP"/>
</dbReference>